<name>A0A8D2Q1H9_ZOSLA</name>
<organism evidence="2 3">
    <name type="scientific">Zosterops lateralis melanops</name>
    <dbReference type="NCBI Taxonomy" id="1220523"/>
    <lineage>
        <taxon>Eukaryota</taxon>
        <taxon>Metazoa</taxon>
        <taxon>Chordata</taxon>
        <taxon>Craniata</taxon>
        <taxon>Vertebrata</taxon>
        <taxon>Euteleostomi</taxon>
        <taxon>Archelosauria</taxon>
        <taxon>Archosauria</taxon>
        <taxon>Dinosauria</taxon>
        <taxon>Saurischia</taxon>
        <taxon>Theropoda</taxon>
        <taxon>Coelurosauria</taxon>
        <taxon>Aves</taxon>
        <taxon>Neognathae</taxon>
        <taxon>Neoaves</taxon>
        <taxon>Telluraves</taxon>
        <taxon>Australaves</taxon>
        <taxon>Passeriformes</taxon>
        <taxon>Sylvioidea</taxon>
        <taxon>Zosteropidae</taxon>
        <taxon>Zosterops</taxon>
    </lineage>
</organism>
<keyword evidence="1" id="KW-1133">Transmembrane helix</keyword>
<dbReference type="Proteomes" id="UP000694401">
    <property type="component" value="Unassembled WGS sequence"/>
</dbReference>
<evidence type="ECO:0000256" key="1">
    <source>
        <dbReference type="SAM" id="Phobius"/>
    </source>
</evidence>
<proteinExistence type="predicted"/>
<protein>
    <submittedName>
        <fullName evidence="2">Uncharacterized protein</fullName>
    </submittedName>
</protein>
<reference evidence="2" key="1">
    <citation type="submission" date="2025-08" db="UniProtKB">
        <authorList>
            <consortium name="Ensembl"/>
        </authorList>
    </citation>
    <scope>IDENTIFICATION</scope>
</reference>
<keyword evidence="3" id="KW-1185">Reference proteome</keyword>
<evidence type="ECO:0000313" key="3">
    <source>
        <dbReference type="Proteomes" id="UP000694401"/>
    </source>
</evidence>
<sequence>HWWVTEVGTLQLSCRYTMHNSKRLIYLASVGRPDSVGLWPTETSPTIQKREFLLPFFFSGYTFSFFSFPTCSSPYFFFSSHFLCSFCPLPFLSSLRKWGEPFLEA</sequence>
<reference evidence="2" key="2">
    <citation type="submission" date="2025-09" db="UniProtKB">
        <authorList>
            <consortium name="Ensembl"/>
        </authorList>
    </citation>
    <scope>IDENTIFICATION</scope>
</reference>
<keyword evidence="1" id="KW-0812">Transmembrane</keyword>
<evidence type="ECO:0000313" key="2">
    <source>
        <dbReference type="Ensembl" id="ENSZLMP00000021019.1"/>
    </source>
</evidence>
<keyword evidence="1" id="KW-0472">Membrane</keyword>
<feature type="transmembrane region" description="Helical" evidence="1">
    <location>
        <begin position="52"/>
        <end position="69"/>
    </location>
</feature>
<dbReference type="Ensembl" id="ENSZLMT00000021577.1">
    <property type="protein sequence ID" value="ENSZLMP00000021019.1"/>
    <property type="gene ID" value="ENSZLMG00000014410.1"/>
</dbReference>
<accession>A0A8D2Q1H9</accession>
<dbReference type="AlphaFoldDB" id="A0A8D2Q1H9"/>